<dbReference type="PATRIC" id="fig|405444.3.peg.2903"/>
<reference evidence="2 3" key="1">
    <citation type="submission" date="2015-05" db="EMBL/GenBank/DDBJ databases">
        <title>Genome sequencing and analysis of members of genus Stenotrophomonas.</title>
        <authorList>
            <person name="Patil P.P."/>
            <person name="Midha S."/>
            <person name="Patil P.B."/>
        </authorList>
    </citation>
    <scope>NUCLEOTIDE SEQUENCE [LARGE SCALE GENOMIC DNA]</scope>
    <source>
        <strain evidence="2 3">DSM 18929</strain>
    </source>
</reference>
<dbReference type="AlphaFoldDB" id="A0A0R0CJT7"/>
<dbReference type="EMBL" id="LDJI01000004">
    <property type="protein sequence ID" value="KRG66087.1"/>
    <property type="molecule type" value="Genomic_DNA"/>
</dbReference>
<organism evidence="2 3">
    <name type="scientific">Stenotrophomonas humi</name>
    <dbReference type="NCBI Taxonomy" id="405444"/>
    <lineage>
        <taxon>Bacteria</taxon>
        <taxon>Pseudomonadati</taxon>
        <taxon>Pseudomonadota</taxon>
        <taxon>Gammaproteobacteria</taxon>
        <taxon>Lysobacterales</taxon>
        <taxon>Lysobacteraceae</taxon>
        <taxon>Stenotrophomonas</taxon>
    </lineage>
</organism>
<evidence type="ECO:0000256" key="1">
    <source>
        <dbReference type="SAM" id="MobiDB-lite"/>
    </source>
</evidence>
<keyword evidence="3" id="KW-1185">Reference proteome</keyword>
<accession>A0A0R0CJT7</accession>
<name>A0A0R0CJT7_9GAMM</name>
<proteinExistence type="predicted"/>
<dbReference type="Proteomes" id="UP000050864">
    <property type="component" value="Unassembled WGS sequence"/>
</dbReference>
<protein>
    <submittedName>
        <fullName evidence="2">Uncharacterized protein</fullName>
    </submittedName>
</protein>
<dbReference type="STRING" id="405444.ABB26_02460"/>
<evidence type="ECO:0000313" key="2">
    <source>
        <dbReference type="EMBL" id="KRG66087.1"/>
    </source>
</evidence>
<evidence type="ECO:0000313" key="3">
    <source>
        <dbReference type="Proteomes" id="UP000050864"/>
    </source>
</evidence>
<dbReference type="OrthoDB" id="6048639at2"/>
<dbReference type="RefSeq" id="WP_057631976.1">
    <property type="nucleotide sequence ID" value="NZ_LDJI01000004.1"/>
</dbReference>
<gene>
    <name evidence="2" type="ORF">ABB26_02460</name>
</gene>
<feature type="region of interest" description="Disordered" evidence="1">
    <location>
        <begin position="1"/>
        <end position="52"/>
    </location>
</feature>
<comment type="caution">
    <text evidence="2">The sequence shown here is derived from an EMBL/GenBank/DDBJ whole genome shotgun (WGS) entry which is preliminary data.</text>
</comment>
<sequence>MGDKKSPSAPVAEPEAPRKRGRPKIYSEPLSQAERARRYRAKRANDFSPPDEMRDTALIDALRWCITHQHETVDLYLEELVRRFHSKGAEALK</sequence>